<dbReference type="GO" id="GO:0070006">
    <property type="term" value="F:metalloaminopeptidase activity"/>
    <property type="evidence" value="ECO:0007669"/>
    <property type="project" value="TreeGrafter"/>
</dbReference>
<dbReference type="FunFam" id="1.10.390.10:FF:000013">
    <property type="entry name" value="Aminopeptidase N"/>
    <property type="match status" value="1"/>
</dbReference>
<feature type="domain" description="RING-type" evidence="20">
    <location>
        <begin position="88"/>
        <end position="133"/>
    </location>
</feature>
<evidence type="ECO:0000256" key="18">
    <source>
        <dbReference type="PIRSR" id="PIRSR634016-4"/>
    </source>
</evidence>
<dbReference type="EMBL" id="WJQU01000004">
    <property type="protein sequence ID" value="KAJ6635224.1"/>
    <property type="molecule type" value="Genomic_DNA"/>
</dbReference>
<dbReference type="GO" id="GO:0005737">
    <property type="term" value="C:cytoplasm"/>
    <property type="evidence" value="ECO:0007669"/>
    <property type="project" value="TreeGrafter"/>
</dbReference>
<keyword evidence="8" id="KW-0732">Signal</keyword>
<evidence type="ECO:0000259" key="20">
    <source>
        <dbReference type="PROSITE" id="PS50089"/>
    </source>
</evidence>
<dbReference type="InterPro" id="IPR045357">
    <property type="entry name" value="Aminopeptidase_N-like_N"/>
</dbReference>
<reference evidence="22" key="1">
    <citation type="submission" date="2022-07" db="EMBL/GenBank/DDBJ databases">
        <authorList>
            <person name="Trinca V."/>
            <person name="Uliana J.V.C."/>
            <person name="Torres T.T."/>
            <person name="Ward R.J."/>
            <person name="Monesi N."/>
        </authorList>
    </citation>
    <scope>NUCLEOTIDE SEQUENCE</scope>
    <source>
        <strain evidence="22">HSMRA1968</strain>
        <tissue evidence="22">Whole embryos</tissue>
    </source>
</reference>
<evidence type="ECO:0000256" key="14">
    <source>
        <dbReference type="ARBA" id="ARBA00023180"/>
    </source>
</evidence>
<dbReference type="PANTHER" id="PTHR11533:SF290">
    <property type="entry name" value="AMINOPEPTIDASE"/>
    <property type="match status" value="1"/>
</dbReference>
<evidence type="ECO:0000313" key="22">
    <source>
        <dbReference type="EMBL" id="KAJ6635224.1"/>
    </source>
</evidence>
<evidence type="ECO:0000313" key="23">
    <source>
        <dbReference type="Proteomes" id="UP001151699"/>
    </source>
</evidence>
<dbReference type="InterPro" id="IPR024571">
    <property type="entry name" value="ERAP1-like_C_dom"/>
</dbReference>
<dbReference type="PANTHER" id="PTHR11533">
    <property type="entry name" value="PROTEASE M1 ZINC METALLOPROTEASE"/>
    <property type="match status" value="1"/>
</dbReference>
<keyword evidence="6" id="KW-0645">Protease</keyword>
<dbReference type="InterPro" id="IPR001293">
    <property type="entry name" value="Znf_TRAF"/>
</dbReference>
<keyword evidence="15" id="KW-0449">Lipoprotein</keyword>
<evidence type="ECO:0000256" key="11">
    <source>
        <dbReference type="ARBA" id="ARBA00022833"/>
    </source>
</evidence>
<dbReference type="InterPro" id="IPR027268">
    <property type="entry name" value="Peptidase_M4/M1_CTD_sf"/>
</dbReference>
<dbReference type="CDD" id="cd09601">
    <property type="entry name" value="M1_APN-Q_like"/>
    <property type="match status" value="1"/>
</dbReference>
<proteinExistence type="inferred from homology"/>
<dbReference type="Pfam" id="PF01433">
    <property type="entry name" value="Peptidase_M1"/>
    <property type="match status" value="1"/>
</dbReference>
<dbReference type="OrthoDB" id="10062218at2759"/>
<evidence type="ECO:0000256" key="17">
    <source>
        <dbReference type="PIRSR" id="PIRSR634016-3"/>
    </source>
</evidence>
<dbReference type="GO" id="GO:0008270">
    <property type="term" value="F:zinc ion binding"/>
    <property type="evidence" value="ECO:0007669"/>
    <property type="project" value="UniProtKB-KW"/>
</dbReference>
<evidence type="ECO:0000256" key="4">
    <source>
        <dbReference type="ARBA" id="ARBA00022475"/>
    </source>
</evidence>
<dbReference type="SUPFAM" id="SSF63737">
    <property type="entry name" value="Leukotriene A4 hydrolase N-terminal domain"/>
    <property type="match status" value="1"/>
</dbReference>
<dbReference type="PRINTS" id="PR00756">
    <property type="entry name" value="ALADIPTASE"/>
</dbReference>
<feature type="site" description="Transition state stabilizer" evidence="18">
    <location>
        <position position="794"/>
    </location>
</feature>
<dbReference type="PROSITE" id="PS50089">
    <property type="entry name" value="ZF_RING_2"/>
    <property type="match status" value="1"/>
</dbReference>
<dbReference type="Gene3D" id="1.25.50.20">
    <property type="match status" value="1"/>
</dbReference>
<evidence type="ECO:0000256" key="13">
    <source>
        <dbReference type="ARBA" id="ARBA00023136"/>
    </source>
</evidence>
<comment type="cofactor">
    <cofactor evidence="17">
        <name>Zn(2+)</name>
        <dbReference type="ChEBI" id="CHEBI:29105"/>
    </cofactor>
    <text evidence="17">Binds 1 zinc ion per subunit.</text>
</comment>
<keyword evidence="14" id="KW-0325">Glycoprotein</keyword>
<dbReference type="Pfam" id="PF11838">
    <property type="entry name" value="ERAP1_C"/>
    <property type="match status" value="1"/>
</dbReference>
<dbReference type="GO" id="GO:0042277">
    <property type="term" value="F:peptide binding"/>
    <property type="evidence" value="ECO:0007669"/>
    <property type="project" value="TreeGrafter"/>
</dbReference>
<evidence type="ECO:0000256" key="5">
    <source>
        <dbReference type="ARBA" id="ARBA00022622"/>
    </source>
</evidence>
<dbReference type="Gene3D" id="2.60.40.1730">
    <property type="entry name" value="tricorn interacting facor f3 domain"/>
    <property type="match status" value="1"/>
</dbReference>
<dbReference type="CDD" id="cd16505">
    <property type="entry name" value="RING-HC_CYHR1"/>
    <property type="match status" value="1"/>
</dbReference>
<dbReference type="GO" id="GO:0005615">
    <property type="term" value="C:extracellular space"/>
    <property type="evidence" value="ECO:0007669"/>
    <property type="project" value="TreeGrafter"/>
</dbReference>
<sequence length="1300" mass="146791">MADSIVESGSSSVSIQAPTVSGHSMNPLPLIAAEIIQMDTSNPPPRPPLDDSICSEPELKRKKMESAVASTSGINEKLELRLGGILCCAVCLDLPKTAMYQCQMGHLICASCFNHLIADGRLRDQVATCPNCRVEISKSTASRNLAVEKAVSELPSDCQFCGKEFPSKSLERHEQNECEERPTTCKYVRIGCQWKGPLHEATEHEANCSHPKKSGAEVMIALQATDATQSEDKKLFNTLIELLSYEKIIFNDLQMKPYRTDEYVHKLFYETSRFSAFNHQWVVKARINNGQRDPHTVNERQITYQLILKTKTSAPLSIHFFALKGPFSDMKNNTQIYKHDFTDQENESEYFLLPLPDSSECNRLLAAKAINFSMSALWIILLLSFFVNGSYSIESLQDGIQYRLPNDTKPETYDIYISTGVHNQDFTFEGSVTILLSVVLETTSITLHSHRLHNIGVVTLQEEGGSEPIPLANHAFNVNNNFLTIPLLSGVLEREKRYILHIPFNATLQEEPRGFYKSSYIDDNGNVRYLATTQLAMTDARHAFPCYDEAALRANFTIKIRHGSNYHAVSNMPVNGLPEDDGNGFSITTFMTTPLSPTYIIAYTISDFAYKSNENSGSGSIPFRTYARSNAIEGATYSVEVGEKLLTAFNNYFGINFALPKMDQVAVADFPFSAMENWGMVVYREPVLLFFPNSTHALKTRITTLIAHEFAHQWFGNLVTPKWWTYAWLSEGFATLFANLATNWIYPEWEINDYFVFSTLQNVFQTDAADSSRPMSSYVESPAAILDVLDSVTYDKASCVIRMIMHAVTEETLKRGLVNYFTARAYLAADENDLFEGISEAVPESIDITAIMSSWTQQKGYPFLTITRNYNTGSASVRQERYQTYVPAQSDSTLWWIPLTFASASTNDFLNTTAQLWMKKTERSITISNDWKADEWIIFNKQQSGYYRVLYDEENYRLITKELVEGNLTKIHLATRSQLTDDAFNFAKTGRLDYAVVFELLTYLKNEREVVPWSSAFRGLQFIHRMVAASAHYHHLQTFTLGLVNGLFDYIGIKNLPDDEPHFNKELRILATNWACRMGSQKCLEETNKELRENWENINSNMRPTIYCNGLRSNDDSDFVTLRNKLNATFDSNERNIILTALGCSMNSSRLQEYIHSSIENVHLSQAENYRVFTAVLENGQLGLNVVVQFLEENFGQAASAYGASNINNAVIATATNIVSTEMAEKILPVVELAASNNLITNETLTQTTKLLEDNKEWLDNHQEAIDSWLHDFYNSSGSKSAIVSISLTVVLVCLRSIFE</sequence>
<evidence type="ECO:0000256" key="8">
    <source>
        <dbReference type="ARBA" id="ARBA00022729"/>
    </source>
</evidence>
<evidence type="ECO:0000256" key="1">
    <source>
        <dbReference type="ARBA" id="ARBA00004609"/>
    </source>
</evidence>
<dbReference type="SUPFAM" id="SSF49599">
    <property type="entry name" value="TRAF domain-like"/>
    <property type="match status" value="1"/>
</dbReference>
<evidence type="ECO:0000256" key="9">
    <source>
        <dbReference type="ARBA" id="ARBA00022771"/>
    </source>
</evidence>
<dbReference type="SUPFAM" id="SSF57850">
    <property type="entry name" value="RING/U-box"/>
    <property type="match status" value="1"/>
</dbReference>
<evidence type="ECO:0000256" key="12">
    <source>
        <dbReference type="ARBA" id="ARBA00023049"/>
    </source>
</evidence>
<dbReference type="InterPro" id="IPR042097">
    <property type="entry name" value="Aminopeptidase_N-like_N_sf"/>
</dbReference>
<keyword evidence="12" id="KW-0482">Metalloprotease</keyword>
<dbReference type="Gene3D" id="1.10.390.10">
    <property type="entry name" value="Neutral Protease Domain 2"/>
    <property type="match status" value="1"/>
</dbReference>
<dbReference type="InterPro" id="IPR014782">
    <property type="entry name" value="Peptidase_M1_dom"/>
</dbReference>
<keyword evidence="3" id="KW-0031">Aminopeptidase</keyword>
<dbReference type="SUPFAM" id="SSF55486">
    <property type="entry name" value="Metalloproteases ('zincins'), catalytic domain"/>
    <property type="match status" value="1"/>
</dbReference>
<evidence type="ECO:0000256" key="19">
    <source>
        <dbReference type="PROSITE-ProRule" id="PRU00207"/>
    </source>
</evidence>
<comment type="subcellular location">
    <subcellularLocation>
        <location evidence="1">Cell membrane</location>
        <topology evidence="1">Lipid-anchor</topology>
        <topology evidence="1">GPI-anchor</topology>
    </subcellularLocation>
</comment>
<dbReference type="FunFam" id="2.60.40.1910:FF:000008">
    <property type="entry name" value="Aminopeptidase"/>
    <property type="match status" value="1"/>
</dbReference>
<keyword evidence="10" id="KW-0378">Hydrolase</keyword>
<dbReference type="InterPro" id="IPR050344">
    <property type="entry name" value="Peptidase_M1_aminopeptidases"/>
</dbReference>
<evidence type="ECO:0000256" key="10">
    <source>
        <dbReference type="ARBA" id="ARBA00022801"/>
    </source>
</evidence>
<dbReference type="Proteomes" id="UP001151699">
    <property type="component" value="Chromosome C"/>
</dbReference>
<name>A0A9Q0MQT6_9DIPT</name>
<dbReference type="InterPro" id="IPR001930">
    <property type="entry name" value="Peptidase_M1"/>
</dbReference>
<evidence type="ECO:0000256" key="3">
    <source>
        <dbReference type="ARBA" id="ARBA00022438"/>
    </source>
</evidence>
<dbReference type="InterPro" id="IPR013083">
    <property type="entry name" value="Znf_RING/FYVE/PHD"/>
</dbReference>
<keyword evidence="23" id="KW-1185">Reference proteome</keyword>
<evidence type="ECO:0000256" key="7">
    <source>
        <dbReference type="ARBA" id="ARBA00022723"/>
    </source>
</evidence>
<feature type="binding site" evidence="17">
    <location>
        <position position="708"/>
    </location>
    <ligand>
        <name>Zn(2+)</name>
        <dbReference type="ChEBI" id="CHEBI:29105"/>
        <note>catalytic</note>
    </ligand>
</feature>
<dbReference type="PROSITE" id="PS50145">
    <property type="entry name" value="ZF_TRAF"/>
    <property type="match status" value="1"/>
</dbReference>
<feature type="active site" description="Proton acceptor" evidence="16">
    <location>
        <position position="709"/>
    </location>
</feature>
<evidence type="ECO:0000259" key="21">
    <source>
        <dbReference type="PROSITE" id="PS50145"/>
    </source>
</evidence>
<evidence type="ECO:0000256" key="6">
    <source>
        <dbReference type="ARBA" id="ARBA00022670"/>
    </source>
</evidence>
<organism evidence="22 23">
    <name type="scientific">Pseudolycoriella hygida</name>
    <dbReference type="NCBI Taxonomy" id="35572"/>
    <lineage>
        <taxon>Eukaryota</taxon>
        <taxon>Metazoa</taxon>
        <taxon>Ecdysozoa</taxon>
        <taxon>Arthropoda</taxon>
        <taxon>Hexapoda</taxon>
        <taxon>Insecta</taxon>
        <taxon>Pterygota</taxon>
        <taxon>Neoptera</taxon>
        <taxon>Endopterygota</taxon>
        <taxon>Diptera</taxon>
        <taxon>Nematocera</taxon>
        <taxon>Sciaroidea</taxon>
        <taxon>Sciaridae</taxon>
        <taxon>Pseudolycoriella</taxon>
    </lineage>
</organism>
<keyword evidence="11 17" id="KW-0862">Zinc</keyword>
<evidence type="ECO:0000256" key="16">
    <source>
        <dbReference type="PIRSR" id="PIRSR634016-1"/>
    </source>
</evidence>
<protein>
    <submittedName>
        <fullName evidence="22">Cysteine and histidine-rich protein 1 like</fullName>
    </submittedName>
</protein>
<evidence type="ECO:0000256" key="15">
    <source>
        <dbReference type="ARBA" id="ARBA00023288"/>
    </source>
</evidence>
<dbReference type="GO" id="GO:0043171">
    <property type="term" value="P:peptide catabolic process"/>
    <property type="evidence" value="ECO:0007669"/>
    <property type="project" value="TreeGrafter"/>
</dbReference>
<dbReference type="GO" id="GO:0005886">
    <property type="term" value="C:plasma membrane"/>
    <property type="evidence" value="ECO:0007669"/>
    <property type="project" value="UniProtKB-SubCell"/>
</dbReference>
<gene>
    <name evidence="22" type="ORF">Bhyg_13808</name>
</gene>
<keyword evidence="5" id="KW-0336">GPI-anchor</keyword>
<feature type="domain" description="TRAF-type" evidence="21">
    <location>
        <begin position="154"/>
        <end position="192"/>
    </location>
</feature>
<feature type="binding site" evidence="17">
    <location>
        <position position="712"/>
    </location>
    <ligand>
        <name>Zn(2+)</name>
        <dbReference type="ChEBI" id="CHEBI:29105"/>
        <note>catalytic</note>
    </ligand>
</feature>
<dbReference type="Gene3D" id="3.30.40.10">
    <property type="entry name" value="Zinc/RING finger domain, C3HC4 (zinc finger)"/>
    <property type="match status" value="2"/>
</dbReference>
<comment type="similarity">
    <text evidence="2">Belongs to the peptidase M1 family.</text>
</comment>
<evidence type="ECO:0000256" key="2">
    <source>
        <dbReference type="ARBA" id="ARBA00010136"/>
    </source>
</evidence>
<feature type="zinc finger region" description="TRAF-type" evidence="19">
    <location>
        <begin position="154"/>
        <end position="192"/>
    </location>
</feature>
<dbReference type="GO" id="GO:0006508">
    <property type="term" value="P:proteolysis"/>
    <property type="evidence" value="ECO:0007669"/>
    <property type="project" value="UniProtKB-KW"/>
</dbReference>
<feature type="binding site" evidence="17">
    <location>
        <position position="731"/>
    </location>
    <ligand>
        <name>Zn(2+)</name>
        <dbReference type="ChEBI" id="CHEBI:29105"/>
        <note>catalytic</note>
    </ligand>
</feature>
<dbReference type="InterPro" id="IPR001841">
    <property type="entry name" value="Znf_RING"/>
</dbReference>
<keyword evidence="7 17" id="KW-0479">Metal-binding</keyword>
<keyword evidence="4" id="KW-1003">Cell membrane</keyword>
<dbReference type="GO" id="GO:0098552">
    <property type="term" value="C:side of membrane"/>
    <property type="evidence" value="ECO:0007669"/>
    <property type="project" value="UniProtKB-KW"/>
</dbReference>
<accession>A0A9Q0MQT6</accession>
<keyword evidence="9 19" id="KW-0863">Zinc-finger</keyword>
<keyword evidence="13" id="KW-0472">Membrane</keyword>
<comment type="caution">
    <text evidence="22">The sequence shown here is derived from an EMBL/GenBank/DDBJ whole genome shotgun (WGS) entry which is preliminary data.</text>
</comment>
<dbReference type="Pfam" id="PF17900">
    <property type="entry name" value="Peptidase_M1_N"/>
    <property type="match status" value="1"/>
</dbReference>
<dbReference type="Gene3D" id="2.60.40.1910">
    <property type="match status" value="1"/>
</dbReference>
<dbReference type="InterPro" id="IPR034016">
    <property type="entry name" value="M1_APN-typ"/>
</dbReference>